<evidence type="ECO:0000313" key="3">
    <source>
        <dbReference type="Proteomes" id="UP001519460"/>
    </source>
</evidence>
<gene>
    <name evidence="2" type="ORF">BaRGS_00039508</name>
</gene>
<dbReference type="Proteomes" id="UP001519460">
    <property type="component" value="Unassembled WGS sequence"/>
</dbReference>
<dbReference type="AlphaFoldDB" id="A0ABD0J3F2"/>
<proteinExistence type="predicted"/>
<accession>A0ABD0J3F2</accession>
<comment type="caution">
    <text evidence="2">The sequence shown here is derived from an EMBL/GenBank/DDBJ whole genome shotgun (WGS) entry which is preliminary data.</text>
</comment>
<organism evidence="2 3">
    <name type="scientific">Batillaria attramentaria</name>
    <dbReference type="NCBI Taxonomy" id="370345"/>
    <lineage>
        <taxon>Eukaryota</taxon>
        <taxon>Metazoa</taxon>
        <taxon>Spiralia</taxon>
        <taxon>Lophotrochozoa</taxon>
        <taxon>Mollusca</taxon>
        <taxon>Gastropoda</taxon>
        <taxon>Caenogastropoda</taxon>
        <taxon>Sorbeoconcha</taxon>
        <taxon>Cerithioidea</taxon>
        <taxon>Batillariidae</taxon>
        <taxon>Batillaria</taxon>
    </lineage>
</organism>
<dbReference type="EMBL" id="JACVVK020000695">
    <property type="protein sequence ID" value="KAK7455314.1"/>
    <property type="molecule type" value="Genomic_DNA"/>
</dbReference>
<feature type="region of interest" description="Disordered" evidence="1">
    <location>
        <begin position="1"/>
        <end position="31"/>
    </location>
</feature>
<reference evidence="2 3" key="1">
    <citation type="journal article" date="2023" name="Sci. Data">
        <title>Genome assembly of the Korean intertidal mud-creeper Batillaria attramentaria.</title>
        <authorList>
            <person name="Patra A.K."/>
            <person name="Ho P.T."/>
            <person name="Jun S."/>
            <person name="Lee S.J."/>
            <person name="Kim Y."/>
            <person name="Won Y.J."/>
        </authorList>
    </citation>
    <scope>NUCLEOTIDE SEQUENCE [LARGE SCALE GENOMIC DNA]</scope>
    <source>
        <strain evidence="2">Wonlab-2016</strain>
    </source>
</reference>
<evidence type="ECO:0000313" key="2">
    <source>
        <dbReference type="EMBL" id="KAK7455314.1"/>
    </source>
</evidence>
<evidence type="ECO:0000256" key="1">
    <source>
        <dbReference type="SAM" id="MobiDB-lite"/>
    </source>
</evidence>
<name>A0ABD0J3F2_9CAEN</name>
<protein>
    <submittedName>
        <fullName evidence="2">Uncharacterized protein</fullName>
    </submittedName>
</protein>
<feature type="region of interest" description="Disordered" evidence="1">
    <location>
        <begin position="76"/>
        <end position="103"/>
    </location>
</feature>
<feature type="compositionally biased region" description="Basic and acidic residues" evidence="1">
    <location>
        <begin position="1"/>
        <end position="17"/>
    </location>
</feature>
<keyword evidence="3" id="KW-1185">Reference proteome</keyword>
<sequence length="103" mass="11272">MDKLTHADSNTRTREGRGGGSFISSHLKPHLSQRCANERVMEILDSPVNESITAIKRASLLPLPRLDPRLRSLTRRSVISLEKSSAPESTGGVPPKDGRNEEG</sequence>